<feature type="compositionally biased region" description="Low complexity" evidence="1">
    <location>
        <begin position="326"/>
        <end position="355"/>
    </location>
</feature>
<organism evidence="3 4">
    <name type="scientific">Bifidobacterium thermophilum</name>
    <dbReference type="NCBI Taxonomy" id="33905"/>
    <lineage>
        <taxon>Bacteria</taxon>
        <taxon>Bacillati</taxon>
        <taxon>Actinomycetota</taxon>
        <taxon>Actinomycetes</taxon>
        <taxon>Bifidobacteriales</taxon>
        <taxon>Bifidobacteriaceae</taxon>
        <taxon>Bifidobacterium</taxon>
    </lineage>
</organism>
<dbReference type="RefSeq" id="WP_168984034.1">
    <property type="nucleotide sequence ID" value="NZ_JABAGI010000003.1"/>
</dbReference>
<dbReference type="Proteomes" id="UP000588369">
    <property type="component" value="Unassembled WGS sequence"/>
</dbReference>
<dbReference type="AlphaFoldDB" id="A0A7X9RNM5"/>
<gene>
    <name evidence="3" type="ORF">HF844_03835</name>
</gene>
<accession>A0A7X9RNM5</accession>
<evidence type="ECO:0000313" key="4">
    <source>
        <dbReference type="Proteomes" id="UP000588369"/>
    </source>
</evidence>
<feature type="region of interest" description="Disordered" evidence="1">
    <location>
        <begin position="321"/>
        <end position="362"/>
    </location>
</feature>
<evidence type="ECO:0000256" key="1">
    <source>
        <dbReference type="SAM" id="MobiDB-lite"/>
    </source>
</evidence>
<keyword evidence="2" id="KW-0812">Transmembrane</keyword>
<reference evidence="3 4" key="1">
    <citation type="submission" date="2020-04" db="EMBL/GenBank/DDBJ databases">
        <authorList>
            <person name="Hitch T.C.A."/>
            <person name="Wylensek D."/>
            <person name="Clavel T."/>
        </authorList>
    </citation>
    <scope>NUCLEOTIDE SEQUENCE [LARGE SCALE GENOMIC DNA]</scope>
    <source>
        <strain evidence="3 4">BSM-130-P53-3C</strain>
    </source>
</reference>
<keyword evidence="2" id="KW-0472">Membrane</keyword>
<evidence type="ECO:0000256" key="2">
    <source>
        <dbReference type="SAM" id="Phobius"/>
    </source>
</evidence>
<evidence type="ECO:0000313" key="3">
    <source>
        <dbReference type="EMBL" id="NME61937.1"/>
    </source>
</evidence>
<dbReference type="EMBL" id="JABAGI010000003">
    <property type="protein sequence ID" value="NME61937.1"/>
    <property type="molecule type" value="Genomic_DNA"/>
</dbReference>
<protein>
    <submittedName>
        <fullName evidence="3">Uncharacterized protein</fullName>
    </submittedName>
</protein>
<sequence>MAQGIRDGRNFGWDERVRQARLDTDKDDEDKQYVKATLKSRTKLWKVMRVIELILVAFIAISVAQPAATPKAPEADLSPAGKQNAYAAVSQWLATGTLGSTGRIISWDGSRPANLKDGSKTVRATRQSFTVQTDANRWFRIVATVRTDTGQVVGYPSATPMAIDTTQTLTGGTADWPDASGTPDNRDAVETLLSQWGEAYAGADADRLKTVVADQKDPNAVYQPLMLSGKTSVSVDKIAYLTDRGKKDKNTGHTDMAVAQVTINVKKPDGSDGGGLTYDVLVGQPDGAARILAWGAPGTGPGLKEYSNRWHGTAIDAQTVNNQRQAAEASASASPSVPTQPGTGTGGDQAATAPDDNTEDEQ</sequence>
<comment type="caution">
    <text evidence="3">The sequence shown here is derived from an EMBL/GenBank/DDBJ whole genome shotgun (WGS) entry which is preliminary data.</text>
</comment>
<keyword evidence="2" id="KW-1133">Transmembrane helix</keyword>
<proteinExistence type="predicted"/>
<name>A0A7X9RNM5_9BIFI</name>
<feature type="transmembrane region" description="Helical" evidence="2">
    <location>
        <begin position="50"/>
        <end position="68"/>
    </location>
</feature>